<proteinExistence type="predicted"/>
<dbReference type="GO" id="GO:0008703">
    <property type="term" value="F:5-amino-6-(5-phosphoribosylamino)uracil reductase activity"/>
    <property type="evidence" value="ECO:0007669"/>
    <property type="project" value="InterPro"/>
</dbReference>
<dbReference type="GO" id="GO:0009231">
    <property type="term" value="P:riboflavin biosynthetic process"/>
    <property type="evidence" value="ECO:0007669"/>
    <property type="project" value="InterPro"/>
</dbReference>
<keyword evidence="3" id="KW-1185">Reference proteome</keyword>
<dbReference type="PANTHER" id="PTHR38011">
    <property type="entry name" value="DIHYDROFOLATE REDUCTASE FAMILY PROTEIN (AFU_ORTHOLOGUE AFUA_8G06820)"/>
    <property type="match status" value="1"/>
</dbReference>
<dbReference type="AlphaFoldDB" id="A0A1H3PD20"/>
<evidence type="ECO:0000313" key="3">
    <source>
        <dbReference type="Proteomes" id="UP000199632"/>
    </source>
</evidence>
<dbReference type="STRING" id="137265.SAMN05421684_2789"/>
<protein>
    <submittedName>
        <fullName evidence="2">Dihydrofolate reductase</fullName>
    </submittedName>
</protein>
<feature type="domain" description="Bacterial bifunctional deaminase-reductase C-terminal" evidence="1">
    <location>
        <begin position="4"/>
        <end position="174"/>
    </location>
</feature>
<evidence type="ECO:0000313" key="2">
    <source>
        <dbReference type="EMBL" id="SDY98980.1"/>
    </source>
</evidence>
<dbReference type="Gene3D" id="3.40.430.10">
    <property type="entry name" value="Dihydrofolate Reductase, subunit A"/>
    <property type="match status" value="1"/>
</dbReference>
<dbReference type="OrthoDB" id="2313602at2"/>
<organism evidence="2 3">
    <name type="scientific">Asanoa ishikariensis</name>
    <dbReference type="NCBI Taxonomy" id="137265"/>
    <lineage>
        <taxon>Bacteria</taxon>
        <taxon>Bacillati</taxon>
        <taxon>Actinomycetota</taxon>
        <taxon>Actinomycetes</taxon>
        <taxon>Micromonosporales</taxon>
        <taxon>Micromonosporaceae</taxon>
        <taxon>Asanoa</taxon>
    </lineage>
</organism>
<sequence>MARVIFGMTVSVDGYVEDADGSAGALYPDLAELRPTHYMTEMIDETGAVLMGRRTFAMGDPDGYAGTYEFQVPIFVLTHEPPANHPREGGGLTFTFVTDGVEAAVAAAKTAAGERDVTVVGGVDLGHQLLTRGLVDELRLDVMPVFLGGGRRLFEPDADLAALGLRTTRVVEVGMRTSLRFSVSR</sequence>
<dbReference type="InterPro" id="IPR050765">
    <property type="entry name" value="Riboflavin_Biosynth_HTPR"/>
</dbReference>
<dbReference type="Proteomes" id="UP000199632">
    <property type="component" value="Unassembled WGS sequence"/>
</dbReference>
<dbReference type="Pfam" id="PF01872">
    <property type="entry name" value="RibD_C"/>
    <property type="match status" value="1"/>
</dbReference>
<dbReference type="InterPro" id="IPR024072">
    <property type="entry name" value="DHFR-like_dom_sf"/>
</dbReference>
<dbReference type="RefSeq" id="WP_090791498.1">
    <property type="nucleotide sequence ID" value="NZ_BOND01000024.1"/>
</dbReference>
<dbReference type="InterPro" id="IPR002734">
    <property type="entry name" value="RibDG_C"/>
</dbReference>
<reference evidence="3" key="1">
    <citation type="submission" date="2016-10" db="EMBL/GenBank/DDBJ databases">
        <authorList>
            <person name="Varghese N."/>
            <person name="Submissions S."/>
        </authorList>
    </citation>
    <scope>NUCLEOTIDE SEQUENCE [LARGE SCALE GENOMIC DNA]</scope>
    <source>
        <strain evidence="3">DSM 44718</strain>
    </source>
</reference>
<gene>
    <name evidence="2" type="ORF">SAMN05421684_2789</name>
</gene>
<dbReference type="PANTHER" id="PTHR38011:SF12">
    <property type="entry name" value="BIFUNCTIONAL DEAMINASE-REDUCTASE DOMAIN PROTEIN"/>
    <property type="match status" value="1"/>
</dbReference>
<dbReference type="EMBL" id="FNQB01000001">
    <property type="protein sequence ID" value="SDY98980.1"/>
    <property type="molecule type" value="Genomic_DNA"/>
</dbReference>
<evidence type="ECO:0000259" key="1">
    <source>
        <dbReference type="Pfam" id="PF01872"/>
    </source>
</evidence>
<dbReference type="SUPFAM" id="SSF53597">
    <property type="entry name" value="Dihydrofolate reductase-like"/>
    <property type="match status" value="1"/>
</dbReference>
<name>A0A1H3PD20_9ACTN</name>
<accession>A0A1H3PD20</accession>